<organism evidence="6 7">
    <name type="scientific">Byssothecium circinans</name>
    <dbReference type="NCBI Taxonomy" id="147558"/>
    <lineage>
        <taxon>Eukaryota</taxon>
        <taxon>Fungi</taxon>
        <taxon>Dikarya</taxon>
        <taxon>Ascomycota</taxon>
        <taxon>Pezizomycotina</taxon>
        <taxon>Dothideomycetes</taxon>
        <taxon>Pleosporomycetidae</taxon>
        <taxon>Pleosporales</taxon>
        <taxon>Massarineae</taxon>
        <taxon>Massarinaceae</taxon>
        <taxon>Byssothecium</taxon>
    </lineage>
</organism>
<sequence length="417" mass="44886">MTERLASPLKTPSGVVFRNRLVKAAMAEALGDPKTSSPGEKLSALYREWGTGEWGGLLTGNVDVSTIYKGNPADVAVTGSETPAAIEAWERWAVASQKEDTPTLIQLVHPGRQSPAGSGERGFFDKSIAPSAIGVKLGDGLIARILSKVMFGTPRQMTKADIDEVVQQFATAAKRVHKSGFQGLQIHGAHGYLLTQFLSPSFNHRTDDYGGTPAKRARIVVEIIRAIRAAVPPTFCVGIKINSADVGGKESLEESLEQLALIVAEQIDFVEISGGSYENPRMAGGDDSKAQRTAAREAFFLDYAQTVRERFPNIILMVTGGFRTRTGMIKALESGACDLVGIGRPAAVWPHLPKDIYLNREVPDEEATAELGSMSPPWLVQKMGIKLINLGGDSLYYQAQIRDKLAVGQKGSAPPSK</sequence>
<reference evidence="6" key="1">
    <citation type="journal article" date="2020" name="Stud. Mycol.">
        <title>101 Dothideomycetes genomes: a test case for predicting lifestyles and emergence of pathogens.</title>
        <authorList>
            <person name="Haridas S."/>
            <person name="Albert R."/>
            <person name="Binder M."/>
            <person name="Bloem J."/>
            <person name="Labutti K."/>
            <person name="Salamov A."/>
            <person name="Andreopoulos B."/>
            <person name="Baker S."/>
            <person name="Barry K."/>
            <person name="Bills G."/>
            <person name="Bluhm B."/>
            <person name="Cannon C."/>
            <person name="Castanera R."/>
            <person name="Culley D."/>
            <person name="Daum C."/>
            <person name="Ezra D."/>
            <person name="Gonzalez J."/>
            <person name="Henrissat B."/>
            <person name="Kuo A."/>
            <person name="Liang C."/>
            <person name="Lipzen A."/>
            <person name="Lutzoni F."/>
            <person name="Magnuson J."/>
            <person name="Mondo S."/>
            <person name="Nolan M."/>
            <person name="Ohm R."/>
            <person name="Pangilinan J."/>
            <person name="Park H.-J."/>
            <person name="Ramirez L."/>
            <person name="Alfaro M."/>
            <person name="Sun H."/>
            <person name="Tritt A."/>
            <person name="Yoshinaga Y."/>
            <person name="Zwiers L.-H."/>
            <person name="Turgeon B."/>
            <person name="Goodwin S."/>
            <person name="Spatafora J."/>
            <person name="Crous P."/>
            <person name="Grigoriev I."/>
        </authorList>
    </citation>
    <scope>NUCLEOTIDE SEQUENCE</scope>
    <source>
        <strain evidence="6">CBS 675.92</strain>
    </source>
</reference>
<dbReference type="EMBL" id="ML976985">
    <property type="protein sequence ID" value="KAF1959273.1"/>
    <property type="molecule type" value="Genomic_DNA"/>
</dbReference>
<name>A0A6A5U2A6_9PLEO</name>
<keyword evidence="3" id="KW-0288">FMN</keyword>
<dbReference type="AlphaFoldDB" id="A0A6A5U2A6"/>
<evidence type="ECO:0000256" key="4">
    <source>
        <dbReference type="ARBA" id="ARBA00023002"/>
    </source>
</evidence>
<keyword evidence="4" id="KW-0560">Oxidoreductase</keyword>
<evidence type="ECO:0000256" key="1">
    <source>
        <dbReference type="ARBA" id="ARBA00005979"/>
    </source>
</evidence>
<dbReference type="GO" id="GO:0016491">
    <property type="term" value="F:oxidoreductase activity"/>
    <property type="evidence" value="ECO:0007669"/>
    <property type="project" value="UniProtKB-KW"/>
</dbReference>
<evidence type="ECO:0000256" key="3">
    <source>
        <dbReference type="ARBA" id="ARBA00022643"/>
    </source>
</evidence>
<dbReference type="OrthoDB" id="1663137at2759"/>
<dbReference type="PANTHER" id="PTHR43656:SF2">
    <property type="entry name" value="BINDING OXIDOREDUCTASE, PUTATIVE (AFU_ORTHOLOGUE AFUA_2G08260)-RELATED"/>
    <property type="match status" value="1"/>
</dbReference>
<dbReference type="InterPro" id="IPR001155">
    <property type="entry name" value="OxRdtase_FMN_N"/>
</dbReference>
<evidence type="ECO:0000259" key="5">
    <source>
        <dbReference type="Pfam" id="PF00724"/>
    </source>
</evidence>
<evidence type="ECO:0000313" key="6">
    <source>
        <dbReference type="EMBL" id="KAF1959273.1"/>
    </source>
</evidence>
<dbReference type="SUPFAM" id="SSF51395">
    <property type="entry name" value="FMN-linked oxidoreductases"/>
    <property type="match status" value="1"/>
</dbReference>
<dbReference type="Gene3D" id="3.20.20.70">
    <property type="entry name" value="Aldolase class I"/>
    <property type="match status" value="1"/>
</dbReference>
<dbReference type="InterPro" id="IPR013785">
    <property type="entry name" value="Aldolase_TIM"/>
</dbReference>
<protein>
    <submittedName>
        <fullName evidence="6">NADPH dehydrogenase</fullName>
    </submittedName>
</protein>
<evidence type="ECO:0000313" key="7">
    <source>
        <dbReference type="Proteomes" id="UP000800035"/>
    </source>
</evidence>
<dbReference type="GO" id="GO:0010181">
    <property type="term" value="F:FMN binding"/>
    <property type="evidence" value="ECO:0007669"/>
    <property type="project" value="InterPro"/>
</dbReference>
<accession>A0A6A5U2A6</accession>
<dbReference type="PANTHER" id="PTHR43656">
    <property type="entry name" value="BINDING OXIDOREDUCTASE, PUTATIVE (AFU_ORTHOLOGUE AFUA_2G08260)-RELATED"/>
    <property type="match status" value="1"/>
</dbReference>
<dbReference type="Pfam" id="PF00724">
    <property type="entry name" value="Oxidored_FMN"/>
    <property type="match status" value="1"/>
</dbReference>
<evidence type="ECO:0000256" key="2">
    <source>
        <dbReference type="ARBA" id="ARBA00022630"/>
    </source>
</evidence>
<proteinExistence type="inferred from homology"/>
<comment type="similarity">
    <text evidence="1">Belongs to the NADH:flavin oxidoreductase/NADH oxidase family.</text>
</comment>
<gene>
    <name evidence="6" type="ORF">CC80DRAFT_440666</name>
</gene>
<feature type="domain" description="NADH:flavin oxidoreductase/NADH oxidase N-terminal" evidence="5">
    <location>
        <begin position="8"/>
        <end position="359"/>
    </location>
</feature>
<dbReference type="InterPro" id="IPR051799">
    <property type="entry name" value="NADH_flavin_oxidoreductase"/>
</dbReference>
<keyword evidence="2" id="KW-0285">Flavoprotein</keyword>
<dbReference type="Proteomes" id="UP000800035">
    <property type="component" value="Unassembled WGS sequence"/>
</dbReference>
<keyword evidence="7" id="KW-1185">Reference proteome</keyword>